<sequence>MVYKFEAVPWGLKTVWYFYELKDSVPQIITIVNKKKFDAIIMPIFPSNIQREGNINDFINHSYLKSELEVKSDDIQKLHFLISNHNLSDDNKEKRKINREMLKQEIQFAAYLGVPSIILNSNCDPIKLAKFIRKMSNKYFIDLNTFVLDVDIIKDWNKYNQIRQELQFNLPILLRLKKEMTTKNEQRKWLSENIRFVHLNQEHFSMNDQGAPKLEDAQNQFLTSYFPFENYISISAKSPQIDLADYRQYLIHLFKNQQPLSDQANLASEFFDELQIPLQPYKDNLNSGTYEVFEQDKIKYDLYEDACRKYLKNVKKTEINILMAGAGRGGILERVIFAAQGAKCKIKIVALEKNPYAYMTLVFQKKRQKQWKDVEIILNDLKTWQTELKFDLIVSELLGSFGDNELSPECLLWAQKFLQPDAISIPSDSVSYCVPVSCPQLHTKVKKSYGYDFSYVVHFQKYYTIHDIQKCMQFKHPDFNNENKLAQEQNLLFEFKQDLLIHGMAGYFTSKLYEEIELSTHPNNSTPDMFSWFPIYFPFEKPVNILKKQKLKFTIKRVNNEAGVWYEWFNTVLNEDDQILDGSRIHNENGKKQIIEIK</sequence>
<organism evidence="8 9">
    <name type="scientific">Paramecium sonneborni</name>
    <dbReference type="NCBI Taxonomy" id="65129"/>
    <lineage>
        <taxon>Eukaryota</taxon>
        <taxon>Sar</taxon>
        <taxon>Alveolata</taxon>
        <taxon>Ciliophora</taxon>
        <taxon>Intramacronucleata</taxon>
        <taxon>Oligohymenophorea</taxon>
        <taxon>Peniculida</taxon>
        <taxon>Parameciidae</taxon>
        <taxon>Paramecium</taxon>
    </lineage>
</organism>
<protein>
    <recommendedName>
        <fullName evidence="4">Protein arginine N-methyltransferase</fullName>
    </recommendedName>
</protein>
<dbReference type="PIRSF" id="PIRSF015894">
    <property type="entry name" value="Skb1_MeTrfase"/>
    <property type="match status" value="1"/>
</dbReference>
<dbReference type="Pfam" id="PF17286">
    <property type="entry name" value="PRMT5_C"/>
    <property type="match status" value="1"/>
</dbReference>
<evidence type="ECO:0000313" key="9">
    <source>
        <dbReference type="Proteomes" id="UP000692954"/>
    </source>
</evidence>
<evidence type="ECO:0000256" key="3">
    <source>
        <dbReference type="ARBA" id="ARBA00022691"/>
    </source>
</evidence>
<dbReference type="Pfam" id="PF05185">
    <property type="entry name" value="PRMT5"/>
    <property type="match status" value="1"/>
</dbReference>
<keyword evidence="1 4" id="KW-0489">Methyltransferase</keyword>
<keyword evidence="2 4" id="KW-0808">Transferase</keyword>
<feature type="domain" description="PRMT5 arginine-N-methyltransferase" evidence="5">
    <location>
        <begin position="263"/>
        <end position="425"/>
    </location>
</feature>
<keyword evidence="9" id="KW-1185">Reference proteome</keyword>
<dbReference type="PROSITE" id="PS51678">
    <property type="entry name" value="SAM_MT_PRMT"/>
    <property type="match status" value="1"/>
</dbReference>
<dbReference type="EMBL" id="CAJJDN010000005">
    <property type="protein sequence ID" value="CAD8050750.1"/>
    <property type="molecule type" value="Genomic_DNA"/>
</dbReference>
<proteinExistence type="inferred from homology"/>
<evidence type="ECO:0000256" key="4">
    <source>
        <dbReference type="PIRNR" id="PIRNR015894"/>
    </source>
</evidence>
<dbReference type="GO" id="GO:0032259">
    <property type="term" value="P:methylation"/>
    <property type="evidence" value="ECO:0007669"/>
    <property type="project" value="UniProtKB-KW"/>
</dbReference>
<dbReference type="GO" id="GO:0016274">
    <property type="term" value="F:protein-arginine N-methyltransferase activity"/>
    <property type="evidence" value="ECO:0007669"/>
    <property type="project" value="InterPro"/>
</dbReference>
<evidence type="ECO:0000256" key="1">
    <source>
        <dbReference type="ARBA" id="ARBA00022603"/>
    </source>
</evidence>
<evidence type="ECO:0000259" key="5">
    <source>
        <dbReference type="Pfam" id="PF05185"/>
    </source>
</evidence>
<dbReference type="GO" id="GO:0005634">
    <property type="term" value="C:nucleus"/>
    <property type="evidence" value="ECO:0007669"/>
    <property type="project" value="TreeGrafter"/>
</dbReference>
<dbReference type="PANTHER" id="PTHR10738:SF0">
    <property type="entry name" value="PROTEIN ARGININE N-METHYLTRANSFERASE 5"/>
    <property type="match status" value="1"/>
</dbReference>
<dbReference type="InterPro" id="IPR035248">
    <property type="entry name" value="PRMT5_C"/>
</dbReference>
<accession>A0A8S1K5P0</accession>
<dbReference type="GO" id="GO:0006355">
    <property type="term" value="P:regulation of DNA-templated transcription"/>
    <property type="evidence" value="ECO:0007669"/>
    <property type="project" value="TreeGrafter"/>
</dbReference>
<comment type="caution">
    <text evidence="8">The sequence shown here is derived from an EMBL/GenBank/DDBJ whole genome shotgun (WGS) entry which is preliminary data.</text>
</comment>
<dbReference type="Proteomes" id="UP000692954">
    <property type="component" value="Unassembled WGS sequence"/>
</dbReference>
<dbReference type="GO" id="GO:0005829">
    <property type="term" value="C:cytosol"/>
    <property type="evidence" value="ECO:0007669"/>
    <property type="project" value="TreeGrafter"/>
</dbReference>
<dbReference type="Pfam" id="PF17285">
    <property type="entry name" value="PRMT5_TIM"/>
    <property type="match status" value="1"/>
</dbReference>
<evidence type="ECO:0000259" key="6">
    <source>
        <dbReference type="Pfam" id="PF17285"/>
    </source>
</evidence>
<feature type="domain" description="PRMT5 oligomerisation" evidence="7">
    <location>
        <begin position="429"/>
        <end position="595"/>
    </location>
</feature>
<dbReference type="InterPro" id="IPR035075">
    <property type="entry name" value="PRMT5"/>
</dbReference>
<dbReference type="AlphaFoldDB" id="A0A8S1K5P0"/>
<dbReference type="PANTHER" id="PTHR10738">
    <property type="entry name" value="PROTEIN ARGININE N-METHYLTRANSFERASE 5"/>
    <property type="match status" value="1"/>
</dbReference>
<reference evidence="8" key="1">
    <citation type="submission" date="2021-01" db="EMBL/GenBank/DDBJ databases">
        <authorList>
            <consortium name="Genoscope - CEA"/>
            <person name="William W."/>
        </authorList>
    </citation>
    <scope>NUCLEOTIDE SEQUENCE</scope>
</reference>
<name>A0A8S1K5P0_9CILI</name>
<evidence type="ECO:0000259" key="7">
    <source>
        <dbReference type="Pfam" id="PF17286"/>
    </source>
</evidence>
<feature type="domain" description="PRMT5 TIM barrel" evidence="6">
    <location>
        <begin position="36"/>
        <end position="256"/>
    </location>
</feature>
<dbReference type="InterPro" id="IPR035247">
    <property type="entry name" value="PRMT5_TIM"/>
</dbReference>
<dbReference type="OrthoDB" id="1368803at2759"/>
<dbReference type="InterPro" id="IPR025799">
    <property type="entry name" value="Arg_MeTrfase"/>
</dbReference>
<evidence type="ECO:0000256" key="2">
    <source>
        <dbReference type="ARBA" id="ARBA00022679"/>
    </source>
</evidence>
<evidence type="ECO:0000313" key="8">
    <source>
        <dbReference type="EMBL" id="CAD8050750.1"/>
    </source>
</evidence>
<comment type="similarity">
    <text evidence="4">Belongs to the class I-like SAM-binding methyltransferase superfamily.</text>
</comment>
<dbReference type="InterPro" id="IPR007857">
    <property type="entry name" value="Arg_MeTrfase_PRMT5"/>
</dbReference>
<gene>
    <name evidence="8" type="ORF">PSON_ATCC_30995.1.T0050174</name>
</gene>
<keyword evidence="3 4" id="KW-0949">S-adenosyl-L-methionine</keyword>